<proteinExistence type="predicted"/>
<dbReference type="PANTHER" id="PTHR33050">
    <property type="entry name" value="REVERSE TRANSCRIPTASE DOMAIN-CONTAINING PROTEIN"/>
    <property type="match status" value="1"/>
</dbReference>
<protein>
    <submittedName>
        <fullName evidence="2">Uncharacterized protein</fullName>
    </submittedName>
</protein>
<dbReference type="AlphaFoldDB" id="A0A2N5VM20"/>
<reference evidence="2 3" key="1">
    <citation type="submission" date="2017-11" db="EMBL/GenBank/DDBJ databases">
        <title>De novo assembly and phasing of dikaryotic genomes from two isolates of Puccinia coronata f. sp. avenae, the causal agent of oat crown rust.</title>
        <authorList>
            <person name="Miller M.E."/>
            <person name="Zhang Y."/>
            <person name="Omidvar V."/>
            <person name="Sperschneider J."/>
            <person name="Schwessinger B."/>
            <person name="Raley C."/>
            <person name="Palmer J.M."/>
            <person name="Garnica D."/>
            <person name="Upadhyaya N."/>
            <person name="Rathjen J."/>
            <person name="Taylor J.M."/>
            <person name="Park R.F."/>
            <person name="Dodds P.N."/>
            <person name="Hirsch C.D."/>
            <person name="Kianian S.F."/>
            <person name="Figueroa M."/>
        </authorList>
    </citation>
    <scope>NUCLEOTIDE SEQUENCE [LARGE SCALE GENOMIC DNA]</scope>
    <source>
        <strain evidence="2">12SD80</strain>
    </source>
</reference>
<feature type="region of interest" description="Disordered" evidence="1">
    <location>
        <begin position="1"/>
        <end position="34"/>
    </location>
</feature>
<accession>A0A2N5VM20</accession>
<comment type="caution">
    <text evidence="2">The sequence shown here is derived from an EMBL/GenBank/DDBJ whole genome shotgun (WGS) entry which is preliminary data.</text>
</comment>
<sequence length="509" mass="58581">MVTGNGAAEGIKKRNTPHSDQNHGSERPEYPYKDVPRLKGKYKDVLIGFWQGFDQGIPQHTIGDKQWFTPINHKSADQARDEIEENLRKEVLVGRMYGPYKQKVVAQHWAFFRLSPLGTAVNSDGLEFETTWDNFKVVKRFFRKEKEPFKLGLFDWEKAYRDLLLDTRITFGGVAGCGLFGRPADAWKETMQHEFNLKHIFRWVDNNLFVRLIGAKTSMKQVVARSMELGVKTNNKKYSEFLASQKFIGFLWDGVKKTVTLPEKKKEERLNQLKPFLQQDTTFNYHDAQVLAGWLNHVTYLLPQLRCYLQGLYQWQKEWCNHSAKREVPSDVVSNLIEWKTKLERFGTTRLIPDPDPKDIGWLGDASTSFGIGVIIGKKWAQLELIVKPSEDHDGNVIACLKTVAIQIGLIILLKIGAIRGKKFTVWTDNSMTLSVIKARKSRDHEVNEEWKRIQALLMEAEIELHPERVTSAKNRADSLSRGEQEGHLAKKRLLITLAKDLEGYLVQC</sequence>
<evidence type="ECO:0000256" key="1">
    <source>
        <dbReference type="SAM" id="MobiDB-lite"/>
    </source>
</evidence>
<dbReference type="InterPro" id="IPR052055">
    <property type="entry name" value="Hepadnavirus_pol/RT"/>
</dbReference>
<evidence type="ECO:0000313" key="3">
    <source>
        <dbReference type="Proteomes" id="UP000235392"/>
    </source>
</evidence>
<dbReference type="PANTHER" id="PTHR33050:SF7">
    <property type="entry name" value="RIBONUCLEASE H"/>
    <property type="match status" value="1"/>
</dbReference>
<gene>
    <name evidence="2" type="ORF">PCASD_02394</name>
</gene>
<evidence type="ECO:0000313" key="2">
    <source>
        <dbReference type="EMBL" id="PLW51045.1"/>
    </source>
</evidence>
<dbReference type="Proteomes" id="UP000235392">
    <property type="component" value="Unassembled WGS sequence"/>
</dbReference>
<dbReference type="EMBL" id="PGCI01000007">
    <property type="protein sequence ID" value="PLW51045.1"/>
    <property type="molecule type" value="Genomic_DNA"/>
</dbReference>
<feature type="compositionally biased region" description="Basic and acidic residues" evidence="1">
    <location>
        <begin position="20"/>
        <end position="34"/>
    </location>
</feature>
<name>A0A2N5VM20_9BASI</name>
<organism evidence="2 3">
    <name type="scientific">Puccinia coronata f. sp. avenae</name>
    <dbReference type="NCBI Taxonomy" id="200324"/>
    <lineage>
        <taxon>Eukaryota</taxon>
        <taxon>Fungi</taxon>
        <taxon>Dikarya</taxon>
        <taxon>Basidiomycota</taxon>
        <taxon>Pucciniomycotina</taxon>
        <taxon>Pucciniomycetes</taxon>
        <taxon>Pucciniales</taxon>
        <taxon>Pucciniaceae</taxon>
        <taxon>Puccinia</taxon>
    </lineage>
</organism>